<dbReference type="PANTHER" id="PTHR43409:SF7">
    <property type="entry name" value="BLL1977 PROTEIN"/>
    <property type="match status" value="1"/>
</dbReference>
<dbReference type="InterPro" id="IPR006638">
    <property type="entry name" value="Elp3/MiaA/NifB-like_rSAM"/>
</dbReference>
<keyword evidence="2" id="KW-0489">Methyltransferase</keyword>
<dbReference type="EMBL" id="ATAX01000021">
    <property type="protein sequence ID" value="EWM54058.1"/>
    <property type="molecule type" value="Genomic_DNA"/>
</dbReference>
<comment type="cofactor">
    <cofactor evidence="1">
        <name>[4Fe-4S] cluster</name>
        <dbReference type="ChEBI" id="CHEBI:49883"/>
    </cofactor>
</comment>
<dbReference type="AlphaFoldDB" id="W7UJR5"/>
<protein>
    <recommendedName>
        <fullName evidence="8">Radical SAM core domain-containing protein</fullName>
    </recommendedName>
</protein>
<dbReference type="Proteomes" id="UP000019365">
    <property type="component" value="Unassembled WGS sequence"/>
</dbReference>
<dbReference type="Gene3D" id="3.40.50.280">
    <property type="entry name" value="Cobalamin-binding domain"/>
    <property type="match status" value="1"/>
</dbReference>
<dbReference type="InterPro" id="IPR034466">
    <property type="entry name" value="Methyltransferase_Class_B"/>
</dbReference>
<dbReference type="SMART" id="SM00729">
    <property type="entry name" value="Elp3"/>
    <property type="match status" value="1"/>
</dbReference>
<evidence type="ECO:0000256" key="1">
    <source>
        <dbReference type="ARBA" id="ARBA00001966"/>
    </source>
</evidence>
<evidence type="ECO:0000256" key="5">
    <source>
        <dbReference type="ARBA" id="ARBA00022723"/>
    </source>
</evidence>
<dbReference type="InterPro" id="IPR007197">
    <property type="entry name" value="rSAM"/>
</dbReference>
<dbReference type="SUPFAM" id="SSF102114">
    <property type="entry name" value="Radical SAM enzymes"/>
    <property type="match status" value="1"/>
</dbReference>
<dbReference type="Pfam" id="PF04055">
    <property type="entry name" value="Radical_SAM"/>
    <property type="match status" value="1"/>
</dbReference>
<dbReference type="CDD" id="cd01335">
    <property type="entry name" value="Radical_SAM"/>
    <property type="match status" value="1"/>
</dbReference>
<dbReference type="GO" id="GO:0003824">
    <property type="term" value="F:catalytic activity"/>
    <property type="evidence" value="ECO:0007669"/>
    <property type="project" value="InterPro"/>
</dbReference>
<gene>
    <name evidence="9" type="ORF">RF007C_00200</name>
</gene>
<dbReference type="PROSITE" id="PS51918">
    <property type="entry name" value="RADICAL_SAM"/>
    <property type="match status" value="1"/>
</dbReference>
<evidence type="ECO:0000259" key="8">
    <source>
        <dbReference type="PROSITE" id="PS51918"/>
    </source>
</evidence>
<evidence type="ECO:0000256" key="7">
    <source>
        <dbReference type="ARBA" id="ARBA00023014"/>
    </source>
</evidence>
<dbReference type="InterPro" id="IPR051198">
    <property type="entry name" value="BchE-like"/>
</dbReference>
<keyword evidence="10" id="KW-1185">Reference proteome</keyword>
<dbReference type="SFLD" id="SFLDS00029">
    <property type="entry name" value="Radical_SAM"/>
    <property type="match status" value="1"/>
</dbReference>
<proteinExistence type="predicted"/>
<evidence type="ECO:0000313" key="9">
    <source>
        <dbReference type="EMBL" id="EWM54058.1"/>
    </source>
</evidence>
<dbReference type="RefSeq" id="WP_037298369.1">
    <property type="nucleotide sequence ID" value="NZ_ATAX01000021.1"/>
</dbReference>
<comment type="caution">
    <text evidence="9">The sequence shown here is derived from an EMBL/GenBank/DDBJ whole genome shotgun (WGS) entry which is preliminary data.</text>
</comment>
<dbReference type="SFLD" id="SFLDG01123">
    <property type="entry name" value="methyltransferase_(Class_B)"/>
    <property type="match status" value="1"/>
</dbReference>
<keyword evidence="4" id="KW-0949">S-adenosyl-L-methionine</keyword>
<organism evidence="9 10">
    <name type="scientific">Ruminococcus flavefaciens 007c</name>
    <dbReference type="NCBI Taxonomy" id="1341157"/>
    <lineage>
        <taxon>Bacteria</taxon>
        <taxon>Bacillati</taxon>
        <taxon>Bacillota</taxon>
        <taxon>Clostridia</taxon>
        <taxon>Eubacteriales</taxon>
        <taxon>Oscillospiraceae</taxon>
        <taxon>Ruminococcus</taxon>
    </lineage>
</organism>
<dbReference type="OrthoDB" id="9801424at2"/>
<dbReference type="PANTHER" id="PTHR43409">
    <property type="entry name" value="ANAEROBIC MAGNESIUM-PROTOPORPHYRIN IX MONOMETHYL ESTER CYCLASE-RELATED"/>
    <property type="match status" value="1"/>
</dbReference>
<evidence type="ECO:0000256" key="2">
    <source>
        <dbReference type="ARBA" id="ARBA00022603"/>
    </source>
</evidence>
<name>W7UJR5_RUMFL</name>
<dbReference type="SFLD" id="SFLDG01082">
    <property type="entry name" value="B12-binding_domain_containing"/>
    <property type="match status" value="1"/>
</dbReference>
<sequence length="440" mass="50608">MKITFIRLNMFEHISSDAMKPIIFEIIRGITPAEHEIEFIDERVEKLPDKINSDIVAFSVETFTAKRAYILAKKYRTDKNIIVMGGFHAAVMADEMLEYADSVIIGDAEGAWGRFISDCSSGMIQKKYFSDENEPVGYISPHPEVYSHKYFHIGVHQISRGCKFNCGFCSIKTMYKCVRRKTIADTVRELNESKERIVFFADDNLLYDRKSAMKLFEAITPLKKMWACQISMDAAKDDELLAVMKRSGCFLVLMGFESLNSESLEEMNKSANIAADYEKIIKRVYSHGLLIYGTFVLGCDGDYADVFQKTYNFAVRNSIAVTNFNPLIPMPGTPVYEHMESEGRLRYKKWWLSDVYRYGETAFIPKNMTPEQLSEGCLRIRRDFYSLRCIFRRLFGCKSHLRPHTLLVFLLANFISRREINKKQGQLLGGILNEADADKT</sequence>
<dbReference type="GO" id="GO:0051539">
    <property type="term" value="F:4 iron, 4 sulfur cluster binding"/>
    <property type="evidence" value="ECO:0007669"/>
    <property type="project" value="UniProtKB-KW"/>
</dbReference>
<dbReference type="eggNOG" id="COG1032">
    <property type="taxonomic scope" value="Bacteria"/>
</dbReference>
<evidence type="ECO:0000256" key="4">
    <source>
        <dbReference type="ARBA" id="ARBA00022691"/>
    </source>
</evidence>
<evidence type="ECO:0000256" key="6">
    <source>
        <dbReference type="ARBA" id="ARBA00023004"/>
    </source>
</evidence>
<accession>W7UJR5</accession>
<reference evidence="9 10" key="1">
    <citation type="journal article" date="2014" name="PLoS ONE">
        <title>Rumen cellulosomics: divergent fiber-degrading strategies revealed by comparative genome-wide analysis of six ruminococcal strains.</title>
        <authorList>
            <person name="Dassa B."/>
            <person name="Borovok I."/>
            <person name="Ruimy-Israeli V."/>
            <person name="Lamed R."/>
            <person name="Flint H.J."/>
            <person name="Duncan S.H."/>
            <person name="Henrissat B."/>
            <person name="Coutinho P."/>
            <person name="Morrison M."/>
            <person name="Mosoni P."/>
            <person name="Yeoman C.J."/>
            <person name="White B.A."/>
            <person name="Bayer E.A."/>
        </authorList>
    </citation>
    <scope>NUCLEOTIDE SEQUENCE [LARGE SCALE GENOMIC DNA]</scope>
    <source>
        <strain evidence="9 10">007c</strain>
    </source>
</reference>
<dbReference type="InterPro" id="IPR058240">
    <property type="entry name" value="rSAM_sf"/>
</dbReference>
<dbReference type="GO" id="GO:0005829">
    <property type="term" value="C:cytosol"/>
    <property type="evidence" value="ECO:0007669"/>
    <property type="project" value="TreeGrafter"/>
</dbReference>
<evidence type="ECO:0000313" key="10">
    <source>
        <dbReference type="Proteomes" id="UP000019365"/>
    </source>
</evidence>
<keyword evidence="3" id="KW-0808">Transferase</keyword>
<feature type="domain" description="Radical SAM core" evidence="8">
    <location>
        <begin position="148"/>
        <end position="371"/>
    </location>
</feature>
<dbReference type="GO" id="GO:0046872">
    <property type="term" value="F:metal ion binding"/>
    <property type="evidence" value="ECO:0007669"/>
    <property type="project" value="UniProtKB-KW"/>
</dbReference>
<dbReference type="PATRIC" id="fig|1341157.4.peg.1298"/>
<dbReference type="Gene3D" id="3.80.30.20">
    <property type="entry name" value="tm_1862 like domain"/>
    <property type="match status" value="1"/>
</dbReference>
<keyword evidence="5" id="KW-0479">Metal-binding</keyword>
<keyword evidence="6" id="KW-0408">Iron</keyword>
<evidence type="ECO:0000256" key="3">
    <source>
        <dbReference type="ARBA" id="ARBA00022679"/>
    </source>
</evidence>
<dbReference type="InterPro" id="IPR023404">
    <property type="entry name" value="rSAM_horseshoe"/>
</dbReference>
<keyword evidence="7" id="KW-0411">Iron-sulfur</keyword>